<dbReference type="PANTHER" id="PTHR28075">
    <property type="entry name" value="CHROMOSOME 16, WHOLE GENOME SHOTGUN SEQUENCE"/>
    <property type="match status" value="1"/>
</dbReference>
<name>A0A8H7ST40_9FUNG</name>
<organism evidence="2 3">
    <name type="scientific">Thamnidium elegans</name>
    <dbReference type="NCBI Taxonomy" id="101142"/>
    <lineage>
        <taxon>Eukaryota</taxon>
        <taxon>Fungi</taxon>
        <taxon>Fungi incertae sedis</taxon>
        <taxon>Mucoromycota</taxon>
        <taxon>Mucoromycotina</taxon>
        <taxon>Mucoromycetes</taxon>
        <taxon>Mucorales</taxon>
        <taxon>Mucorineae</taxon>
        <taxon>Mucoraceae</taxon>
        <taxon>Thamnidium</taxon>
    </lineage>
</organism>
<feature type="signal peptide" evidence="1">
    <location>
        <begin position="1"/>
        <end position="19"/>
    </location>
</feature>
<dbReference type="EMBL" id="JAEPRE010000040">
    <property type="protein sequence ID" value="KAG2235054.1"/>
    <property type="molecule type" value="Genomic_DNA"/>
</dbReference>
<dbReference type="InterPro" id="IPR013726">
    <property type="entry name" value="Mitofissin"/>
</dbReference>
<feature type="chain" id="PRO_5034840828" description="DUF1748-domain-containing protein" evidence="1">
    <location>
        <begin position="20"/>
        <end position="75"/>
    </location>
</feature>
<reference evidence="2" key="1">
    <citation type="submission" date="2021-01" db="EMBL/GenBank/DDBJ databases">
        <title>Metabolic potential, ecology and presence of endohyphal bacteria is reflected in genomic diversity of Mucoromycotina.</title>
        <authorList>
            <person name="Muszewska A."/>
            <person name="Okrasinska A."/>
            <person name="Steczkiewicz K."/>
            <person name="Drgas O."/>
            <person name="Orlowska M."/>
            <person name="Perlinska-Lenart U."/>
            <person name="Aleksandrzak-Piekarczyk T."/>
            <person name="Szatraj K."/>
            <person name="Zielenkiewicz U."/>
            <person name="Pilsyk S."/>
            <person name="Malc E."/>
            <person name="Mieczkowski P."/>
            <person name="Kruszewska J.S."/>
            <person name="Biernat P."/>
            <person name="Pawlowska J."/>
        </authorList>
    </citation>
    <scope>NUCLEOTIDE SEQUENCE</scope>
    <source>
        <strain evidence="2">WA0000018081</strain>
    </source>
</reference>
<evidence type="ECO:0000256" key="1">
    <source>
        <dbReference type="SAM" id="SignalP"/>
    </source>
</evidence>
<accession>A0A8H7ST40</accession>
<evidence type="ECO:0000313" key="3">
    <source>
        <dbReference type="Proteomes" id="UP000613177"/>
    </source>
</evidence>
<dbReference type="OrthoDB" id="16824at2759"/>
<proteinExistence type="predicted"/>
<dbReference type="PANTHER" id="PTHR28075:SF3">
    <property type="entry name" value="DUF1748-DOMAIN-CONTAINING PROTEIN"/>
    <property type="match status" value="1"/>
</dbReference>
<gene>
    <name evidence="2" type="ORF">INT48_008977</name>
</gene>
<keyword evidence="1" id="KW-0732">Signal</keyword>
<dbReference type="AlphaFoldDB" id="A0A8H7ST40"/>
<protein>
    <recommendedName>
        <fullName evidence="4">DUF1748-domain-containing protein</fullName>
    </recommendedName>
</protein>
<dbReference type="Proteomes" id="UP000613177">
    <property type="component" value="Unassembled WGS sequence"/>
</dbReference>
<evidence type="ECO:0008006" key="4">
    <source>
        <dbReference type="Google" id="ProtNLM"/>
    </source>
</evidence>
<evidence type="ECO:0000313" key="2">
    <source>
        <dbReference type="EMBL" id="KAG2235054.1"/>
    </source>
</evidence>
<keyword evidence="3" id="KW-1185">Reference proteome</keyword>
<sequence length="75" mass="8575">MSKILHYTFDAILITTVLAGIKRSTGIQPATSKIESTTIRGYVDKYLGFGEWVFDMSVVYFSHSSYFTKNQNQRD</sequence>
<comment type="caution">
    <text evidence="2">The sequence shown here is derived from an EMBL/GenBank/DDBJ whole genome shotgun (WGS) entry which is preliminary data.</text>
</comment>
<dbReference type="Pfam" id="PF08520">
    <property type="entry name" value="Mitofissin"/>
    <property type="match status" value="1"/>
</dbReference>
<dbReference type="GO" id="GO:0005737">
    <property type="term" value="C:cytoplasm"/>
    <property type="evidence" value="ECO:0007669"/>
    <property type="project" value="TreeGrafter"/>
</dbReference>